<dbReference type="SUPFAM" id="SSF52788">
    <property type="entry name" value="Phosphotyrosine protein phosphatases I"/>
    <property type="match status" value="1"/>
</dbReference>
<sequence length="71" mass="8107">MGHHRDGRPGTRYESWNVDDPAALDLVDVRPIRDEIERRVRRLLDQLNVPATRQPTTARRSGTATSQGRTD</sequence>
<protein>
    <recommendedName>
        <fullName evidence="4">Phosphotyrosine protein phosphatase I domain-containing protein</fullName>
    </recommendedName>
</protein>
<comment type="caution">
    <text evidence="2">The sequence shown here is derived from an EMBL/GenBank/DDBJ whole genome shotgun (WGS) entry which is preliminary data.</text>
</comment>
<feature type="compositionally biased region" description="Polar residues" evidence="1">
    <location>
        <begin position="49"/>
        <end position="71"/>
    </location>
</feature>
<name>A0ABX9WC85_9ACTN</name>
<dbReference type="EMBL" id="RJLN01000061">
    <property type="protein sequence ID" value="RNL95898.1"/>
    <property type="molecule type" value="Genomic_DNA"/>
</dbReference>
<evidence type="ECO:0000313" key="2">
    <source>
        <dbReference type="EMBL" id="RNL95898.1"/>
    </source>
</evidence>
<proteinExistence type="predicted"/>
<gene>
    <name evidence="2" type="ORF">EFE23_19640</name>
</gene>
<evidence type="ECO:0000313" key="3">
    <source>
        <dbReference type="Proteomes" id="UP000280698"/>
    </source>
</evidence>
<accession>A0ABX9WC85</accession>
<feature type="region of interest" description="Disordered" evidence="1">
    <location>
        <begin position="47"/>
        <end position="71"/>
    </location>
</feature>
<keyword evidence="3" id="KW-1185">Reference proteome</keyword>
<organism evidence="2 3">
    <name type="scientific">Micromonospora solifontis</name>
    <dbReference type="NCBI Taxonomy" id="2487138"/>
    <lineage>
        <taxon>Bacteria</taxon>
        <taxon>Bacillati</taxon>
        <taxon>Actinomycetota</taxon>
        <taxon>Actinomycetes</taxon>
        <taxon>Micromonosporales</taxon>
        <taxon>Micromonosporaceae</taxon>
        <taxon>Micromonospora</taxon>
    </lineage>
</organism>
<dbReference type="Proteomes" id="UP000280698">
    <property type="component" value="Unassembled WGS sequence"/>
</dbReference>
<dbReference type="InterPro" id="IPR036196">
    <property type="entry name" value="Ptyr_pPase_sf"/>
</dbReference>
<evidence type="ECO:0008006" key="4">
    <source>
        <dbReference type="Google" id="ProtNLM"/>
    </source>
</evidence>
<evidence type="ECO:0000256" key="1">
    <source>
        <dbReference type="SAM" id="MobiDB-lite"/>
    </source>
</evidence>
<reference evidence="2 3" key="1">
    <citation type="submission" date="2018-11" db="EMBL/GenBank/DDBJ databases">
        <title>Micromonospora sp. PPF5-17, a new actinomycetes isolated from a hot spring soil.</title>
        <authorList>
            <person name="Thawai C."/>
        </authorList>
    </citation>
    <scope>NUCLEOTIDE SEQUENCE [LARGE SCALE GENOMIC DNA]</scope>
    <source>
        <strain evidence="2 3">PPF5-17</strain>
    </source>
</reference>